<protein>
    <submittedName>
        <fullName evidence="2">6-phosphofructo-2-kinase 1</fullName>
    </submittedName>
</protein>
<keyword evidence="2" id="KW-0808">Transferase</keyword>
<reference evidence="2" key="1">
    <citation type="submission" date="2015-07" db="EMBL/GenBank/DDBJ databases">
        <title>Transcriptome Assembly of Anthurium amnicola.</title>
        <authorList>
            <person name="Suzuki J."/>
        </authorList>
    </citation>
    <scope>NUCLEOTIDE SEQUENCE</scope>
</reference>
<evidence type="ECO:0000313" key="2">
    <source>
        <dbReference type="EMBL" id="JAT66378.1"/>
    </source>
</evidence>
<dbReference type="EMBL" id="GDJX01001558">
    <property type="protein sequence ID" value="JAT66378.1"/>
    <property type="molecule type" value="Transcribed_RNA"/>
</dbReference>
<gene>
    <name evidence="2" type="primary">PFK26_1</name>
    <name evidence="2" type="ORF">g.17829</name>
</gene>
<dbReference type="AlphaFoldDB" id="A0A1D1ZHL5"/>
<feature type="region of interest" description="Disordered" evidence="1">
    <location>
        <begin position="1"/>
        <end position="54"/>
    </location>
</feature>
<feature type="compositionally biased region" description="Pro residues" evidence="1">
    <location>
        <begin position="13"/>
        <end position="24"/>
    </location>
</feature>
<dbReference type="GO" id="GO:0016301">
    <property type="term" value="F:kinase activity"/>
    <property type="evidence" value="ECO:0007669"/>
    <property type="project" value="UniProtKB-KW"/>
</dbReference>
<accession>A0A1D1ZHL5</accession>
<sequence length="275" mass="30583">MSITPSGLRPAAPWNPLPPPPPAAPGQWSRPSSFPTSVIGRPAGSMEPPPTVNFQAAHSANGLWSGSTSYHDPDVVEVSSSSASWVSNQPKRKRSQAVPRDVIEIDEDDDSAVLIIGESTSNNKHKQVLVDDEDWPKNVKGFLVDDPFGYTKYHGPETDKSMETLKSTFAEYNYDYADFYDYFGYDSDVSDNGCNYNLTAKFDDLDLPLGMEDTVSHLQKLPSENPTKNEKVVVQDEIDIKYKAFKKFDIVQDFSDHHFFKPDNVKATSVAKKPS</sequence>
<organism evidence="2">
    <name type="scientific">Anthurium amnicola</name>
    <dbReference type="NCBI Taxonomy" id="1678845"/>
    <lineage>
        <taxon>Eukaryota</taxon>
        <taxon>Viridiplantae</taxon>
        <taxon>Streptophyta</taxon>
        <taxon>Embryophyta</taxon>
        <taxon>Tracheophyta</taxon>
        <taxon>Spermatophyta</taxon>
        <taxon>Magnoliopsida</taxon>
        <taxon>Liliopsida</taxon>
        <taxon>Araceae</taxon>
        <taxon>Pothoideae</taxon>
        <taxon>Potheae</taxon>
        <taxon>Anthurium</taxon>
    </lineage>
</organism>
<feature type="non-terminal residue" evidence="2">
    <location>
        <position position="275"/>
    </location>
</feature>
<evidence type="ECO:0000256" key="1">
    <source>
        <dbReference type="SAM" id="MobiDB-lite"/>
    </source>
</evidence>
<proteinExistence type="predicted"/>
<name>A0A1D1ZHL5_9ARAE</name>
<keyword evidence="2" id="KW-0418">Kinase</keyword>